<sequence>MIAPLAFIIGLSMAKEAVENWHWFMQDMKVSMRKVRVHNGEDGETNLKVKRSLESTLSLDDDSAFKDFSGTIKCEDPNPNLYTFVGNLEYERQVYPLDPSQILLRDSKLRNTGHVYGVVIFSGHDSKVMQNATKSPSKRSSR</sequence>
<reference evidence="1 2" key="1">
    <citation type="submission" date="2019-05" db="EMBL/GenBank/DDBJ databases">
        <title>Mikania micrantha, genome provides insights into the molecular mechanism of rapid growth.</title>
        <authorList>
            <person name="Liu B."/>
        </authorList>
    </citation>
    <scope>NUCLEOTIDE SEQUENCE [LARGE SCALE GENOMIC DNA]</scope>
    <source>
        <strain evidence="1">NLD-2019</strain>
        <tissue evidence="1">Leaf</tissue>
    </source>
</reference>
<gene>
    <name evidence="1" type="ORF">E3N88_22726</name>
</gene>
<dbReference type="PANTHER" id="PTHR24092">
    <property type="entry name" value="PROBABLE PHOSPHOLIPID-TRANSPORTING ATPASE"/>
    <property type="match status" value="1"/>
</dbReference>
<name>A0A5N6NDX9_9ASTR</name>
<keyword evidence="2" id="KW-1185">Reference proteome</keyword>
<dbReference type="Proteomes" id="UP000326396">
    <property type="component" value="Linkage Group LG2"/>
</dbReference>
<accession>A0A5N6NDX9</accession>
<comment type="caution">
    <text evidence="1">The sequence shown here is derived from an EMBL/GenBank/DDBJ whole genome shotgun (WGS) entry which is preliminary data.</text>
</comment>
<evidence type="ECO:0000313" key="2">
    <source>
        <dbReference type="Proteomes" id="UP000326396"/>
    </source>
</evidence>
<organism evidence="1 2">
    <name type="scientific">Mikania micrantha</name>
    <name type="common">bitter vine</name>
    <dbReference type="NCBI Taxonomy" id="192012"/>
    <lineage>
        <taxon>Eukaryota</taxon>
        <taxon>Viridiplantae</taxon>
        <taxon>Streptophyta</taxon>
        <taxon>Embryophyta</taxon>
        <taxon>Tracheophyta</taxon>
        <taxon>Spermatophyta</taxon>
        <taxon>Magnoliopsida</taxon>
        <taxon>eudicotyledons</taxon>
        <taxon>Gunneridae</taxon>
        <taxon>Pentapetalae</taxon>
        <taxon>asterids</taxon>
        <taxon>campanulids</taxon>
        <taxon>Asterales</taxon>
        <taxon>Asteraceae</taxon>
        <taxon>Asteroideae</taxon>
        <taxon>Heliantheae alliance</taxon>
        <taxon>Eupatorieae</taxon>
        <taxon>Mikania</taxon>
    </lineage>
</organism>
<dbReference type="EMBL" id="SZYD01000012">
    <property type="protein sequence ID" value="KAD4585125.1"/>
    <property type="molecule type" value="Genomic_DNA"/>
</dbReference>
<proteinExistence type="predicted"/>
<dbReference type="AlphaFoldDB" id="A0A5N6NDX9"/>
<dbReference type="GO" id="GO:0005886">
    <property type="term" value="C:plasma membrane"/>
    <property type="evidence" value="ECO:0007669"/>
    <property type="project" value="TreeGrafter"/>
</dbReference>
<dbReference type="PANTHER" id="PTHR24092:SF150">
    <property type="entry name" value="PHOSPHOLIPID-TRANSPORTING ATPASE"/>
    <property type="match status" value="1"/>
</dbReference>
<dbReference type="OrthoDB" id="377733at2759"/>
<dbReference type="GO" id="GO:0140326">
    <property type="term" value="F:ATPase-coupled intramembrane lipid transporter activity"/>
    <property type="evidence" value="ECO:0007669"/>
    <property type="project" value="TreeGrafter"/>
</dbReference>
<dbReference type="GO" id="GO:0045332">
    <property type="term" value="P:phospholipid translocation"/>
    <property type="evidence" value="ECO:0007669"/>
    <property type="project" value="TreeGrafter"/>
</dbReference>
<evidence type="ECO:0000313" key="1">
    <source>
        <dbReference type="EMBL" id="KAD4585125.1"/>
    </source>
</evidence>
<protein>
    <submittedName>
        <fullName evidence="1">Uncharacterized protein</fullName>
    </submittedName>
</protein>